<accession>A0AAD4K784</accession>
<feature type="region of interest" description="Disordered" evidence="1">
    <location>
        <begin position="68"/>
        <end position="87"/>
    </location>
</feature>
<dbReference type="EMBL" id="JAJJHW010000824">
    <property type="protein sequence ID" value="KAH8381461.1"/>
    <property type="molecule type" value="Genomic_DNA"/>
</dbReference>
<proteinExistence type="predicted"/>
<feature type="compositionally biased region" description="Low complexity" evidence="1">
    <location>
        <begin position="204"/>
        <end position="220"/>
    </location>
</feature>
<protein>
    <submittedName>
        <fullName evidence="2">Uncharacterized protein</fullName>
    </submittedName>
</protein>
<feature type="region of interest" description="Disordered" evidence="1">
    <location>
        <begin position="330"/>
        <end position="362"/>
    </location>
</feature>
<feature type="compositionally biased region" description="Low complexity" evidence="1">
    <location>
        <begin position="157"/>
        <end position="170"/>
    </location>
</feature>
<dbReference type="Proteomes" id="UP001200034">
    <property type="component" value="Unassembled WGS sequence"/>
</dbReference>
<comment type="caution">
    <text evidence="2">The sequence shown here is derived from an EMBL/GenBank/DDBJ whole genome shotgun (WGS) entry which is preliminary data.</text>
</comment>
<evidence type="ECO:0000313" key="3">
    <source>
        <dbReference type="Proteomes" id="UP001200034"/>
    </source>
</evidence>
<reference evidence="2" key="1">
    <citation type="journal article" date="2021" name="Mol. Ecol. Resour.">
        <title>Phylogenomic analyses of the genus Drosophila reveals genomic signals of climate adaptation.</title>
        <authorList>
            <person name="Li F."/>
            <person name="Rane R.V."/>
            <person name="Luria V."/>
            <person name="Xiong Z."/>
            <person name="Chen J."/>
            <person name="Li Z."/>
            <person name="Catullo R.A."/>
            <person name="Griffin P.C."/>
            <person name="Schiffer M."/>
            <person name="Pearce S."/>
            <person name="Lee S.F."/>
            <person name="McElroy K."/>
            <person name="Stocker A."/>
            <person name="Shirriffs J."/>
            <person name="Cockerell F."/>
            <person name="Coppin C."/>
            <person name="Sgro C.M."/>
            <person name="Karger A."/>
            <person name="Cain J.W."/>
            <person name="Weber J.A."/>
            <person name="Santpere G."/>
            <person name="Kirschner M.W."/>
            <person name="Hoffmann A.A."/>
            <person name="Oakeshott J.G."/>
            <person name="Zhang G."/>
        </authorList>
    </citation>
    <scope>NUCLEOTIDE SEQUENCE</scope>
    <source>
        <strain evidence="2">BGI-SZ-2011g</strain>
    </source>
</reference>
<feature type="compositionally biased region" description="Pro residues" evidence="1">
    <location>
        <begin position="137"/>
        <end position="153"/>
    </location>
</feature>
<dbReference type="AlphaFoldDB" id="A0AAD4K784"/>
<feature type="compositionally biased region" description="Low complexity" evidence="1">
    <location>
        <begin position="70"/>
        <end position="87"/>
    </location>
</feature>
<sequence>MALLSCGLAQHDYHYPRPQIPFHLTPQRPVREPPTRFIVQTLGPHGRTYELQTHKAPAIYVAHETVRVPQQQHHQQHHQQQQQQQQQVQYKQQYQQQYRQQQHHVQQPLQQLHTSAFQNPLLVNTNYQQTSASLTAPLPPPPPPPTPAGPAPPINYSSFGQSQAQGLAQQSVDSYYNAPQALTVATATHAQPAAHYGQPQVQFQLPHGQAQQQGHGQLELEQPHYSNPQPYAIVTLPNGQRVQDAGHGSGPLPLSTAGGSGQAPRIGDYSAQSQSATLDTYNYKQSVPGDARSYQRFVTNCQANGHCQQLTLNPGQIDGDHQQLLHAARSQTQPAASGCKKSNSYVPPGAEPNAQGELRPRGRRTYAHVQEQLVKYPYN</sequence>
<feature type="region of interest" description="Disordered" evidence="1">
    <location>
        <begin position="132"/>
        <end position="170"/>
    </location>
</feature>
<gene>
    <name evidence="2" type="ORF">KR093_005361</name>
</gene>
<evidence type="ECO:0000256" key="1">
    <source>
        <dbReference type="SAM" id="MobiDB-lite"/>
    </source>
</evidence>
<name>A0AAD4K784_9MUSC</name>
<keyword evidence="3" id="KW-1185">Reference proteome</keyword>
<organism evidence="2 3">
    <name type="scientific">Drosophila rubida</name>
    <dbReference type="NCBI Taxonomy" id="30044"/>
    <lineage>
        <taxon>Eukaryota</taxon>
        <taxon>Metazoa</taxon>
        <taxon>Ecdysozoa</taxon>
        <taxon>Arthropoda</taxon>
        <taxon>Hexapoda</taxon>
        <taxon>Insecta</taxon>
        <taxon>Pterygota</taxon>
        <taxon>Neoptera</taxon>
        <taxon>Endopterygota</taxon>
        <taxon>Diptera</taxon>
        <taxon>Brachycera</taxon>
        <taxon>Muscomorpha</taxon>
        <taxon>Ephydroidea</taxon>
        <taxon>Drosophilidae</taxon>
        <taxon>Drosophila</taxon>
    </lineage>
</organism>
<feature type="region of interest" description="Disordered" evidence="1">
    <location>
        <begin position="204"/>
        <end position="267"/>
    </location>
</feature>
<evidence type="ECO:0000313" key="2">
    <source>
        <dbReference type="EMBL" id="KAH8381461.1"/>
    </source>
</evidence>
<feature type="compositionally biased region" description="Polar residues" evidence="1">
    <location>
        <begin position="330"/>
        <end position="345"/>
    </location>
</feature>